<comment type="caution">
    <text evidence="2">The sequence shown here is derived from an EMBL/GenBank/DDBJ whole genome shotgun (WGS) entry which is preliminary data.</text>
</comment>
<proteinExistence type="predicted"/>
<keyword evidence="1" id="KW-0812">Transmembrane</keyword>
<keyword evidence="3" id="KW-1185">Reference proteome</keyword>
<dbReference type="AlphaFoldDB" id="A0A8H4XID6"/>
<protein>
    <submittedName>
        <fullName evidence="2">Uncharacterized protein</fullName>
    </submittedName>
</protein>
<reference evidence="2" key="1">
    <citation type="journal article" date="2020" name="BMC Genomics">
        <title>Correction to: Identification and distribution of gene clusters required for synthesis of sphingolipid metabolism inhibitors in diverse species of the filamentous fungus Fusarium.</title>
        <authorList>
            <person name="Kim H.S."/>
            <person name="Lohmar J.M."/>
            <person name="Busman M."/>
            <person name="Brown D.W."/>
            <person name="Naumann T.A."/>
            <person name="Divon H.H."/>
            <person name="Lysoe E."/>
            <person name="Uhlig S."/>
            <person name="Proctor R.H."/>
        </authorList>
    </citation>
    <scope>NUCLEOTIDE SEQUENCE</scope>
    <source>
        <strain evidence="2">NRRL 22465</strain>
    </source>
</reference>
<keyword evidence="1" id="KW-1133">Transmembrane helix</keyword>
<accession>A0A8H4XID6</accession>
<evidence type="ECO:0000256" key="1">
    <source>
        <dbReference type="SAM" id="Phobius"/>
    </source>
</evidence>
<dbReference type="Proteomes" id="UP000635477">
    <property type="component" value="Unassembled WGS sequence"/>
</dbReference>
<organism evidence="2 3">
    <name type="scientific">Fusarium zealandicum</name>
    <dbReference type="NCBI Taxonomy" id="1053134"/>
    <lineage>
        <taxon>Eukaryota</taxon>
        <taxon>Fungi</taxon>
        <taxon>Dikarya</taxon>
        <taxon>Ascomycota</taxon>
        <taxon>Pezizomycotina</taxon>
        <taxon>Sordariomycetes</taxon>
        <taxon>Hypocreomycetidae</taxon>
        <taxon>Hypocreales</taxon>
        <taxon>Nectriaceae</taxon>
        <taxon>Fusarium</taxon>
        <taxon>Fusarium staphyleae species complex</taxon>
    </lineage>
</organism>
<gene>
    <name evidence="2" type="ORF">FZEAL_7539</name>
</gene>
<dbReference type="EMBL" id="JABEYC010000614">
    <property type="protein sequence ID" value="KAF4975708.1"/>
    <property type="molecule type" value="Genomic_DNA"/>
</dbReference>
<sequence length="72" mass="7499">MSSVLLYVVSNVVSNIVCIAVVAVVAVVTVVLAQAFNGYLKQRTMNSSILSRSSGLASLRLDLDLVGDAIAC</sequence>
<evidence type="ECO:0000313" key="2">
    <source>
        <dbReference type="EMBL" id="KAF4975708.1"/>
    </source>
</evidence>
<evidence type="ECO:0000313" key="3">
    <source>
        <dbReference type="Proteomes" id="UP000635477"/>
    </source>
</evidence>
<name>A0A8H4XID6_9HYPO</name>
<reference evidence="2" key="2">
    <citation type="submission" date="2020-05" db="EMBL/GenBank/DDBJ databases">
        <authorList>
            <person name="Kim H.-S."/>
            <person name="Proctor R.H."/>
            <person name="Brown D.W."/>
        </authorList>
    </citation>
    <scope>NUCLEOTIDE SEQUENCE</scope>
    <source>
        <strain evidence="2">NRRL 22465</strain>
    </source>
</reference>
<keyword evidence="1" id="KW-0472">Membrane</keyword>
<feature type="transmembrane region" description="Helical" evidence="1">
    <location>
        <begin position="12"/>
        <end position="36"/>
    </location>
</feature>